<sequence>MKLKCIVDGMHELYDKEYNIQSEIMHDSSIPESSNVGDNTLDELDGFDTFQSQYKVVDNEKSKLILYLEEPDLDRKVELEKSQLTVMVCNILRIPITIVVSESSFSIGGRMLSKYRTSSLSSNVEALLCTRDWLFDLEDIKVYSVLQLNFYVYKLFNNTTFIFYVFK</sequence>
<comment type="caution">
    <text evidence="2">The sequence shown here is derived from an EMBL/GenBank/DDBJ whole genome shotgun (WGS) entry which is preliminary data.</text>
</comment>
<evidence type="ECO:0000313" key="2">
    <source>
        <dbReference type="EMBL" id="KAF5797545.1"/>
    </source>
</evidence>
<evidence type="ECO:0000259" key="1">
    <source>
        <dbReference type="Pfam" id="PF05699"/>
    </source>
</evidence>
<evidence type="ECO:0000313" key="3">
    <source>
        <dbReference type="Proteomes" id="UP000215914"/>
    </source>
</evidence>
<dbReference type="InterPro" id="IPR012337">
    <property type="entry name" value="RNaseH-like_sf"/>
</dbReference>
<dbReference type="PANTHER" id="PTHR23272:SF166">
    <property type="entry name" value="ZINC FINGER BED DOMAIN-CONTAINING PROTEIN RICESLEEPER 2-LIKE ISOFORM X1"/>
    <property type="match status" value="1"/>
</dbReference>
<keyword evidence="3" id="KW-1185">Reference proteome</keyword>
<dbReference type="Pfam" id="PF05699">
    <property type="entry name" value="Dimer_Tnp_hAT"/>
    <property type="match status" value="1"/>
</dbReference>
<dbReference type="EMBL" id="MNCJ02000322">
    <property type="protein sequence ID" value="KAF5797545.1"/>
    <property type="molecule type" value="Genomic_DNA"/>
</dbReference>
<dbReference type="Gramene" id="mRNA:HanXRQr2_Chr07g0281921">
    <property type="protein sequence ID" value="CDS:HanXRQr2_Chr07g0281921.1"/>
    <property type="gene ID" value="HanXRQr2_Chr07g0281921"/>
</dbReference>
<dbReference type="GO" id="GO:0046983">
    <property type="term" value="F:protein dimerization activity"/>
    <property type="evidence" value="ECO:0007669"/>
    <property type="project" value="InterPro"/>
</dbReference>
<dbReference type="SUPFAM" id="SSF53098">
    <property type="entry name" value="Ribonuclease H-like"/>
    <property type="match status" value="1"/>
</dbReference>
<dbReference type="PANTHER" id="PTHR23272">
    <property type="entry name" value="BED FINGER-RELATED"/>
    <property type="match status" value="1"/>
</dbReference>
<dbReference type="InterPro" id="IPR008906">
    <property type="entry name" value="HATC_C_dom"/>
</dbReference>
<protein>
    <submittedName>
        <fullName evidence="2">HAT dimerization domain, ribonuclease H-like superfamily</fullName>
    </submittedName>
</protein>
<dbReference type="AlphaFoldDB" id="A0A9K3IJC3"/>
<name>A0A9K3IJC3_HELAN</name>
<reference evidence="2" key="2">
    <citation type="submission" date="2020-06" db="EMBL/GenBank/DDBJ databases">
        <title>Helianthus annuus Genome sequencing and assembly Release 2.</title>
        <authorList>
            <person name="Gouzy J."/>
            <person name="Langlade N."/>
            <person name="Munos S."/>
        </authorList>
    </citation>
    <scope>NUCLEOTIDE SEQUENCE</scope>
    <source>
        <tissue evidence="2">Leaves</tissue>
    </source>
</reference>
<accession>A0A9K3IJC3</accession>
<dbReference type="Proteomes" id="UP000215914">
    <property type="component" value="Unassembled WGS sequence"/>
</dbReference>
<feature type="domain" description="HAT C-terminal dimerisation" evidence="1">
    <location>
        <begin position="84"/>
        <end position="134"/>
    </location>
</feature>
<organism evidence="2 3">
    <name type="scientific">Helianthus annuus</name>
    <name type="common">Common sunflower</name>
    <dbReference type="NCBI Taxonomy" id="4232"/>
    <lineage>
        <taxon>Eukaryota</taxon>
        <taxon>Viridiplantae</taxon>
        <taxon>Streptophyta</taxon>
        <taxon>Embryophyta</taxon>
        <taxon>Tracheophyta</taxon>
        <taxon>Spermatophyta</taxon>
        <taxon>Magnoliopsida</taxon>
        <taxon>eudicotyledons</taxon>
        <taxon>Gunneridae</taxon>
        <taxon>Pentapetalae</taxon>
        <taxon>asterids</taxon>
        <taxon>campanulids</taxon>
        <taxon>Asterales</taxon>
        <taxon>Asteraceae</taxon>
        <taxon>Asteroideae</taxon>
        <taxon>Heliantheae alliance</taxon>
        <taxon>Heliantheae</taxon>
        <taxon>Helianthus</taxon>
    </lineage>
</organism>
<proteinExistence type="predicted"/>
<gene>
    <name evidence="2" type="ORF">HanXRQr2_Chr07g0281921</name>
</gene>
<reference evidence="2" key="1">
    <citation type="journal article" date="2017" name="Nature">
        <title>The sunflower genome provides insights into oil metabolism, flowering and Asterid evolution.</title>
        <authorList>
            <person name="Badouin H."/>
            <person name="Gouzy J."/>
            <person name="Grassa C.J."/>
            <person name="Murat F."/>
            <person name="Staton S.E."/>
            <person name="Cottret L."/>
            <person name="Lelandais-Briere C."/>
            <person name="Owens G.L."/>
            <person name="Carrere S."/>
            <person name="Mayjonade B."/>
            <person name="Legrand L."/>
            <person name="Gill N."/>
            <person name="Kane N.C."/>
            <person name="Bowers J.E."/>
            <person name="Hubner S."/>
            <person name="Bellec A."/>
            <person name="Berard A."/>
            <person name="Berges H."/>
            <person name="Blanchet N."/>
            <person name="Boniface M.C."/>
            <person name="Brunel D."/>
            <person name="Catrice O."/>
            <person name="Chaidir N."/>
            <person name="Claudel C."/>
            <person name="Donnadieu C."/>
            <person name="Faraut T."/>
            <person name="Fievet G."/>
            <person name="Helmstetter N."/>
            <person name="King M."/>
            <person name="Knapp S.J."/>
            <person name="Lai Z."/>
            <person name="Le Paslier M.C."/>
            <person name="Lippi Y."/>
            <person name="Lorenzon L."/>
            <person name="Mandel J.R."/>
            <person name="Marage G."/>
            <person name="Marchand G."/>
            <person name="Marquand E."/>
            <person name="Bret-Mestries E."/>
            <person name="Morien E."/>
            <person name="Nambeesan S."/>
            <person name="Nguyen T."/>
            <person name="Pegot-Espagnet P."/>
            <person name="Pouilly N."/>
            <person name="Raftis F."/>
            <person name="Sallet E."/>
            <person name="Schiex T."/>
            <person name="Thomas J."/>
            <person name="Vandecasteele C."/>
            <person name="Vares D."/>
            <person name="Vear F."/>
            <person name="Vautrin S."/>
            <person name="Crespi M."/>
            <person name="Mangin B."/>
            <person name="Burke J.M."/>
            <person name="Salse J."/>
            <person name="Munos S."/>
            <person name="Vincourt P."/>
            <person name="Rieseberg L.H."/>
            <person name="Langlade N.B."/>
        </authorList>
    </citation>
    <scope>NUCLEOTIDE SEQUENCE</scope>
    <source>
        <tissue evidence="2">Leaves</tissue>
    </source>
</reference>